<evidence type="ECO:0000313" key="3">
    <source>
        <dbReference type="Proteomes" id="UP000694257"/>
    </source>
</evidence>
<keyword evidence="3" id="KW-1185">Reference proteome</keyword>
<dbReference type="InterPro" id="IPR013830">
    <property type="entry name" value="SGNH_hydro"/>
</dbReference>
<dbReference type="Pfam" id="PF13472">
    <property type="entry name" value="Lipase_GDSL_2"/>
    <property type="match status" value="1"/>
</dbReference>
<dbReference type="Proteomes" id="UP000694257">
    <property type="component" value="Chromosome"/>
</dbReference>
<dbReference type="PANTHER" id="PTHR30383:SF5">
    <property type="entry name" value="SGNH HYDROLASE-TYPE ESTERASE DOMAIN-CONTAINING PROTEIN"/>
    <property type="match status" value="1"/>
</dbReference>
<dbReference type="InterPro" id="IPR051532">
    <property type="entry name" value="Ester_Hydrolysis_Enzymes"/>
</dbReference>
<evidence type="ECO:0000259" key="1">
    <source>
        <dbReference type="Pfam" id="PF13472"/>
    </source>
</evidence>
<proteinExistence type="predicted"/>
<keyword evidence="2" id="KW-0378">Hydrolase</keyword>
<organism evidence="2 3">
    <name type="scientific">Nocardia iowensis</name>
    <dbReference type="NCBI Taxonomy" id="204891"/>
    <lineage>
        <taxon>Bacteria</taxon>
        <taxon>Bacillati</taxon>
        <taxon>Actinomycetota</taxon>
        <taxon>Actinomycetes</taxon>
        <taxon>Mycobacteriales</taxon>
        <taxon>Nocardiaceae</taxon>
        <taxon>Nocardia</taxon>
    </lineage>
</organism>
<sequence>MPRSGTRTLDTTVVCAGDSITSGQYSADYIAMLRARNEGRLMTFIRAGVNGDHSYSLLARLDAIIEQQPDIATVLIGSNDAWCSLSEDNALASMRRRKLPTMPTIGDYRENLSAITQRLLEETNARIALLSLPVLGQELDSLPARTTRLFSRVVKETAAAYGVAYLPLYERQIEHLRSVRSRQCIPYRDDSAFRARVFARHRLLMGRSLDDIARLHGLELTTDFVHQNSRGAAMIADLIGDFIDAR</sequence>
<gene>
    <name evidence="2" type="ORF">KV110_25115</name>
</gene>
<dbReference type="EMBL" id="CP078145">
    <property type="protein sequence ID" value="QXN88855.1"/>
    <property type="molecule type" value="Genomic_DNA"/>
</dbReference>
<name>A0ABX8RGY2_NOCIO</name>
<protein>
    <submittedName>
        <fullName evidence="2">SGNH/GDSL hydrolase family protein</fullName>
    </submittedName>
</protein>
<dbReference type="GO" id="GO:0016787">
    <property type="term" value="F:hydrolase activity"/>
    <property type="evidence" value="ECO:0007669"/>
    <property type="project" value="UniProtKB-KW"/>
</dbReference>
<evidence type="ECO:0000313" key="2">
    <source>
        <dbReference type="EMBL" id="QXN88855.1"/>
    </source>
</evidence>
<reference evidence="2 3" key="1">
    <citation type="submission" date="2021-07" db="EMBL/GenBank/DDBJ databases">
        <title>Whole Genome Sequence of Nocardia Iowensis.</title>
        <authorList>
            <person name="Lamm A."/>
            <person name="Collins-Fairclough A.M."/>
            <person name="Bunk B."/>
            <person name="Sproer C."/>
        </authorList>
    </citation>
    <scope>NUCLEOTIDE SEQUENCE [LARGE SCALE GENOMIC DNA]</scope>
    <source>
        <strain evidence="2 3">NRRL 5646</strain>
    </source>
</reference>
<accession>A0ABX8RGY2</accession>
<dbReference type="PANTHER" id="PTHR30383">
    <property type="entry name" value="THIOESTERASE 1/PROTEASE 1/LYSOPHOSPHOLIPASE L1"/>
    <property type="match status" value="1"/>
</dbReference>
<feature type="domain" description="SGNH hydrolase-type esterase" evidence="1">
    <location>
        <begin position="15"/>
        <end position="170"/>
    </location>
</feature>